<proteinExistence type="predicted"/>
<dbReference type="GO" id="GO:0016787">
    <property type="term" value="F:hydrolase activity"/>
    <property type="evidence" value="ECO:0007669"/>
    <property type="project" value="UniProtKB-KW"/>
</dbReference>
<dbReference type="Proteomes" id="UP000734823">
    <property type="component" value="Unassembled WGS sequence"/>
</dbReference>
<organism evidence="2 3">
    <name type="scientific">Actinokineospora xionganensis</name>
    <dbReference type="NCBI Taxonomy" id="2684470"/>
    <lineage>
        <taxon>Bacteria</taxon>
        <taxon>Bacillati</taxon>
        <taxon>Actinomycetota</taxon>
        <taxon>Actinomycetes</taxon>
        <taxon>Pseudonocardiales</taxon>
        <taxon>Pseudonocardiaceae</taxon>
        <taxon>Actinokineospora</taxon>
    </lineage>
</organism>
<protein>
    <submittedName>
        <fullName evidence="2">Alpha/beta fold hydrolase</fullName>
    </submittedName>
</protein>
<sequence>MTLHTGRVSLSTTFRAPLTRVPLSETPLPPLDLSSPAWPGEELTSGGHTLHVRRTPGTGDVTAVYVHGLGGSAMNWTDLAGQLSGRAPGLSVDLPGFGRTSPAEAFPYTLEAHADTVADWLRGLDLGRVHLLGNSMGGAISMVLAARHPDLLRTLTLISPAVPDLRPSVNRMSDPRMALALLPVIGPPMRRQLARLTPRQRAQQLLDLCFADPSLVTEERLEEAAHEFAERAKLAWANPALARSTVGLIRAWMVPRTKSLWALAPKITTPTLVVWGTEDKLVTVRKAPRITRLLPHARLLVLPRVGHVAQMERPATVARAVLGLWETAARGDW</sequence>
<dbReference type="SUPFAM" id="SSF53474">
    <property type="entry name" value="alpha/beta-Hydrolases"/>
    <property type="match status" value="1"/>
</dbReference>
<evidence type="ECO:0000313" key="2">
    <source>
        <dbReference type="EMBL" id="MBC6450410.1"/>
    </source>
</evidence>
<dbReference type="InterPro" id="IPR000073">
    <property type="entry name" value="AB_hydrolase_1"/>
</dbReference>
<dbReference type="InterPro" id="IPR029058">
    <property type="entry name" value="AB_hydrolase_fold"/>
</dbReference>
<keyword evidence="2" id="KW-0378">Hydrolase</keyword>
<evidence type="ECO:0000259" key="1">
    <source>
        <dbReference type="Pfam" id="PF00561"/>
    </source>
</evidence>
<dbReference type="InterPro" id="IPR050266">
    <property type="entry name" value="AB_hydrolase_sf"/>
</dbReference>
<dbReference type="Pfam" id="PF00561">
    <property type="entry name" value="Abhydrolase_1"/>
    <property type="match status" value="1"/>
</dbReference>
<keyword evidence="3" id="KW-1185">Reference proteome</keyword>
<dbReference type="Gene3D" id="3.40.50.1820">
    <property type="entry name" value="alpha/beta hydrolase"/>
    <property type="match status" value="1"/>
</dbReference>
<name>A0ABR7LCL0_9PSEU</name>
<dbReference type="PANTHER" id="PTHR43798:SF33">
    <property type="entry name" value="HYDROLASE, PUTATIVE (AFU_ORTHOLOGUE AFUA_2G14860)-RELATED"/>
    <property type="match status" value="1"/>
</dbReference>
<gene>
    <name evidence="2" type="ORF">GPZ80_24940</name>
</gene>
<dbReference type="EMBL" id="JABVED010000016">
    <property type="protein sequence ID" value="MBC6450410.1"/>
    <property type="molecule type" value="Genomic_DNA"/>
</dbReference>
<dbReference type="PRINTS" id="PR00111">
    <property type="entry name" value="ABHYDROLASE"/>
</dbReference>
<reference evidence="2 3" key="1">
    <citation type="submission" date="2020-06" db="EMBL/GenBank/DDBJ databases">
        <title>Actinokineospora xiongansis sp. nov., isolated from soil of Baiyangdian.</title>
        <authorList>
            <person name="Zhang X."/>
        </authorList>
    </citation>
    <scope>NUCLEOTIDE SEQUENCE [LARGE SCALE GENOMIC DNA]</scope>
    <source>
        <strain evidence="2 3">HBU206404</strain>
    </source>
</reference>
<feature type="domain" description="AB hydrolase-1" evidence="1">
    <location>
        <begin position="64"/>
        <end position="314"/>
    </location>
</feature>
<accession>A0ABR7LCL0</accession>
<comment type="caution">
    <text evidence="2">The sequence shown here is derived from an EMBL/GenBank/DDBJ whole genome shotgun (WGS) entry which is preliminary data.</text>
</comment>
<evidence type="ECO:0000313" key="3">
    <source>
        <dbReference type="Proteomes" id="UP000734823"/>
    </source>
</evidence>
<dbReference type="PANTHER" id="PTHR43798">
    <property type="entry name" value="MONOACYLGLYCEROL LIPASE"/>
    <property type="match status" value="1"/>
</dbReference>